<dbReference type="AlphaFoldDB" id="A0A1M7RJ18"/>
<dbReference type="InterPro" id="IPR047640">
    <property type="entry name" value="RpiR-like"/>
</dbReference>
<dbReference type="SUPFAM" id="SSF53697">
    <property type="entry name" value="SIS domain"/>
    <property type="match status" value="1"/>
</dbReference>
<dbReference type="Pfam" id="PF01418">
    <property type="entry name" value="HTH_6"/>
    <property type="match status" value="1"/>
</dbReference>
<feature type="domain" description="HTH rpiR-type" evidence="1">
    <location>
        <begin position="18"/>
        <end position="94"/>
    </location>
</feature>
<dbReference type="InterPro" id="IPR036388">
    <property type="entry name" value="WH-like_DNA-bd_sf"/>
</dbReference>
<dbReference type="GO" id="GO:0097367">
    <property type="term" value="F:carbohydrate derivative binding"/>
    <property type="evidence" value="ECO:0007669"/>
    <property type="project" value="InterPro"/>
</dbReference>
<accession>A0A1M7RJ18</accession>
<dbReference type="Gene3D" id="3.40.50.10490">
    <property type="entry name" value="Glucose-6-phosphate isomerase like protein, domain 1"/>
    <property type="match status" value="1"/>
</dbReference>
<dbReference type="STRING" id="134849.SAMN05443668_11510"/>
<evidence type="ECO:0000259" key="1">
    <source>
        <dbReference type="PROSITE" id="PS51071"/>
    </source>
</evidence>
<reference evidence="3 4" key="1">
    <citation type="submission" date="2016-11" db="EMBL/GenBank/DDBJ databases">
        <authorList>
            <person name="Jaros S."/>
            <person name="Januszkiewicz K."/>
            <person name="Wedrychowicz H."/>
        </authorList>
    </citation>
    <scope>NUCLEOTIDE SEQUENCE [LARGE SCALE GENOMIC DNA]</scope>
    <source>
        <strain evidence="3 4">DSM 46144</strain>
    </source>
</reference>
<feature type="domain" description="SIS" evidence="2">
    <location>
        <begin position="142"/>
        <end position="279"/>
    </location>
</feature>
<dbReference type="PROSITE" id="PS51464">
    <property type="entry name" value="SIS"/>
    <property type="match status" value="1"/>
</dbReference>
<sequence>MPTRDRSAGVAGSGHGGAWLNDLVREKFGTLSPAERQVAEYLVRQPERVVFMSAAQLAEATGTSDATVIRTARSLGFAGLPELKHGIGESLLNVVSPGERVTHRLQGQDGSGARVLDTVFTEVRERVDEQQRRLDPAELTAAADAIATGPRTWTFGVGVSAVAALYLATKLNRAGVRAFSARTMGFALADDIIGLEPGDTAVLFSPSRAFREVEVVLDTVRELGGVSVLVADSLTAQGESRPDVVLAAPLSMTGTTGEVFSELVICDALVLAVAQRASDAAAATSERLNAVRRQLLAPVHPRSRRREPDTPTS</sequence>
<dbReference type="GO" id="GO:1901135">
    <property type="term" value="P:carbohydrate derivative metabolic process"/>
    <property type="evidence" value="ECO:0007669"/>
    <property type="project" value="InterPro"/>
</dbReference>
<evidence type="ECO:0000313" key="3">
    <source>
        <dbReference type="EMBL" id="SHN46325.1"/>
    </source>
</evidence>
<dbReference type="InterPro" id="IPR009057">
    <property type="entry name" value="Homeodomain-like_sf"/>
</dbReference>
<evidence type="ECO:0000313" key="4">
    <source>
        <dbReference type="Proteomes" id="UP000184440"/>
    </source>
</evidence>
<dbReference type="SUPFAM" id="SSF46689">
    <property type="entry name" value="Homeodomain-like"/>
    <property type="match status" value="1"/>
</dbReference>
<dbReference type="RefSeq" id="WP_073263221.1">
    <property type="nucleotide sequence ID" value="NZ_FRCS01000015.1"/>
</dbReference>
<dbReference type="PANTHER" id="PTHR30514">
    <property type="entry name" value="GLUCOKINASE"/>
    <property type="match status" value="1"/>
</dbReference>
<dbReference type="InterPro" id="IPR001347">
    <property type="entry name" value="SIS_dom"/>
</dbReference>
<dbReference type="Gene3D" id="1.10.10.10">
    <property type="entry name" value="Winged helix-like DNA-binding domain superfamily/Winged helix DNA-binding domain"/>
    <property type="match status" value="1"/>
</dbReference>
<dbReference type="InterPro" id="IPR046348">
    <property type="entry name" value="SIS_dom_sf"/>
</dbReference>
<proteinExistence type="predicted"/>
<evidence type="ECO:0000259" key="2">
    <source>
        <dbReference type="PROSITE" id="PS51464"/>
    </source>
</evidence>
<dbReference type="Proteomes" id="UP000184440">
    <property type="component" value="Unassembled WGS sequence"/>
</dbReference>
<dbReference type="InterPro" id="IPR000281">
    <property type="entry name" value="HTH_RpiR"/>
</dbReference>
<gene>
    <name evidence="3" type="ORF">SAMN05443668_11510</name>
</gene>
<name>A0A1M7RJ18_9ACTN</name>
<keyword evidence="4" id="KW-1185">Reference proteome</keyword>
<dbReference type="EMBL" id="FRCS01000015">
    <property type="protein sequence ID" value="SHN46325.1"/>
    <property type="molecule type" value="Genomic_DNA"/>
</dbReference>
<organism evidence="3 4">
    <name type="scientific">Cryptosporangium aurantiacum</name>
    <dbReference type="NCBI Taxonomy" id="134849"/>
    <lineage>
        <taxon>Bacteria</taxon>
        <taxon>Bacillati</taxon>
        <taxon>Actinomycetota</taxon>
        <taxon>Actinomycetes</taxon>
        <taxon>Cryptosporangiales</taxon>
        <taxon>Cryptosporangiaceae</taxon>
        <taxon>Cryptosporangium</taxon>
    </lineage>
</organism>
<protein>
    <submittedName>
        <fullName evidence="3">Transcriptional regulator, RpiR family</fullName>
    </submittedName>
</protein>
<dbReference type="GO" id="GO:0003677">
    <property type="term" value="F:DNA binding"/>
    <property type="evidence" value="ECO:0007669"/>
    <property type="project" value="InterPro"/>
</dbReference>
<dbReference type="PANTHER" id="PTHR30514:SF1">
    <property type="entry name" value="HTH-TYPE TRANSCRIPTIONAL REGULATOR HEXR-RELATED"/>
    <property type="match status" value="1"/>
</dbReference>
<dbReference type="GO" id="GO:0003700">
    <property type="term" value="F:DNA-binding transcription factor activity"/>
    <property type="evidence" value="ECO:0007669"/>
    <property type="project" value="InterPro"/>
</dbReference>
<dbReference type="PROSITE" id="PS51071">
    <property type="entry name" value="HTH_RPIR"/>
    <property type="match status" value="1"/>
</dbReference>